<dbReference type="PROSITE" id="PS50113">
    <property type="entry name" value="PAC"/>
    <property type="match status" value="1"/>
</dbReference>
<dbReference type="SMART" id="SM00052">
    <property type="entry name" value="EAL"/>
    <property type="match status" value="1"/>
</dbReference>
<dbReference type="PROSITE" id="PS50110">
    <property type="entry name" value="RESPONSE_REGULATORY"/>
    <property type="match status" value="1"/>
</dbReference>
<dbReference type="PROSITE" id="PS50883">
    <property type="entry name" value="EAL"/>
    <property type="match status" value="1"/>
</dbReference>
<dbReference type="OrthoDB" id="9813903at2"/>
<dbReference type="SUPFAM" id="SSF55073">
    <property type="entry name" value="Nucleotide cyclase"/>
    <property type="match status" value="1"/>
</dbReference>
<keyword evidence="2" id="KW-0597">Phosphoprotein</keyword>
<dbReference type="InterPro" id="IPR001789">
    <property type="entry name" value="Sig_transdc_resp-reg_receiver"/>
</dbReference>
<dbReference type="PANTHER" id="PTHR44757">
    <property type="entry name" value="DIGUANYLATE CYCLASE DGCP"/>
    <property type="match status" value="1"/>
</dbReference>
<dbReference type="GO" id="GO:0071732">
    <property type="term" value="P:cellular response to nitric oxide"/>
    <property type="evidence" value="ECO:0007669"/>
    <property type="project" value="UniProtKB-ARBA"/>
</dbReference>
<evidence type="ECO:0000259" key="3">
    <source>
        <dbReference type="PROSITE" id="PS50110"/>
    </source>
</evidence>
<evidence type="ECO:0000256" key="1">
    <source>
        <dbReference type="ARBA" id="ARBA00051114"/>
    </source>
</evidence>
<feature type="domain" description="EAL" evidence="6">
    <location>
        <begin position="438"/>
        <end position="692"/>
    </location>
</feature>
<organism evidence="8 9">
    <name type="scientific">Solimicrobium silvestre</name>
    <dbReference type="NCBI Taxonomy" id="2099400"/>
    <lineage>
        <taxon>Bacteria</taxon>
        <taxon>Pseudomonadati</taxon>
        <taxon>Pseudomonadota</taxon>
        <taxon>Betaproteobacteria</taxon>
        <taxon>Burkholderiales</taxon>
        <taxon>Oxalobacteraceae</taxon>
        <taxon>Solimicrobium</taxon>
    </lineage>
</organism>
<dbReference type="SUPFAM" id="SSF55785">
    <property type="entry name" value="PYP-like sensor domain (PAS domain)"/>
    <property type="match status" value="1"/>
</dbReference>
<proteinExistence type="predicted"/>
<dbReference type="FunFam" id="3.30.70.270:FF:000001">
    <property type="entry name" value="Diguanylate cyclase domain protein"/>
    <property type="match status" value="1"/>
</dbReference>
<dbReference type="CDD" id="cd01949">
    <property type="entry name" value="GGDEF"/>
    <property type="match status" value="1"/>
</dbReference>
<evidence type="ECO:0000259" key="4">
    <source>
        <dbReference type="PROSITE" id="PS50112"/>
    </source>
</evidence>
<evidence type="ECO:0000313" key="8">
    <source>
        <dbReference type="EMBL" id="PRC91419.1"/>
    </source>
</evidence>
<dbReference type="InterPro" id="IPR001633">
    <property type="entry name" value="EAL_dom"/>
</dbReference>
<dbReference type="SMART" id="SM00448">
    <property type="entry name" value="REC"/>
    <property type="match status" value="1"/>
</dbReference>
<dbReference type="Gene3D" id="3.30.70.270">
    <property type="match status" value="1"/>
</dbReference>
<feature type="modified residue" description="4-aspartylphosphate" evidence="2">
    <location>
        <position position="56"/>
    </location>
</feature>
<dbReference type="InterPro" id="IPR011006">
    <property type="entry name" value="CheY-like_superfamily"/>
</dbReference>
<dbReference type="SMART" id="SM00091">
    <property type="entry name" value="PAS"/>
    <property type="match status" value="1"/>
</dbReference>
<dbReference type="CDD" id="cd01948">
    <property type="entry name" value="EAL"/>
    <property type="match status" value="1"/>
</dbReference>
<evidence type="ECO:0000259" key="5">
    <source>
        <dbReference type="PROSITE" id="PS50113"/>
    </source>
</evidence>
<keyword evidence="9" id="KW-1185">Reference proteome</keyword>
<dbReference type="InterPro" id="IPR035965">
    <property type="entry name" value="PAS-like_dom_sf"/>
</dbReference>
<dbReference type="InterPro" id="IPR029787">
    <property type="entry name" value="Nucleotide_cyclase"/>
</dbReference>
<dbReference type="EMBL" id="PUGF01000023">
    <property type="protein sequence ID" value="PRC91419.1"/>
    <property type="molecule type" value="Genomic_DNA"/>
</dbReference>
<dbReference type="InterPro" id="IPR043128">
    <property type="entry name" value="Rev_trsase/Diguanyl_cyclase"/>
</dbReference>
<dbReference type="PROSITE" id="PS50112">
    <property type="entry name" value="PAS"/>
    <property type="match status" value="1"/>
</dbReference>
<dbReference type="InterPro" id="IPR000014">
    <property type="entry name" value="PAS"/>
</dbReference>
<feature type="domain" description="PAS" evidence="4">
    <location>
        <begin position="134"/>
        <end position="207"/>
    </location>
</feature>
<dbReference type="InterPro" id="IPR013656">
    <property type="entry name" value="PAS_4"/>
</dbReference>
<dbReference type="Pfam" id="PF00990">
    <property type="entry name" value="GGDEF"/>
    <property type="match status" value="1"/>
</dbReference>
<sequence length="694" mass="76508">MKNRILILTYNSIDANILKSALLNTRDGPFYTECLSRLDAGLERLSLGGIDIVLVDLSLADSSGINTFNQLFNRIPHTPILILSAYEEEPLAIEAVQLGAQGYLSKGFFASSLIPQSLRSVIQRKNVEEALYKERSRAEITLNSISDAVICTDQLGNIDYMNVSAEKLTGWSIDEANGHPIADVFKLINGVTREPERSTVALVLQKNESRDLPPNTVLIKKDGSEASIEDTASPIHNRSGQLTGVAIVFHDVSHTQALSNKMEHLAQHDFLTNLPNRILLNDRIAQAIILAKRNHKQLALLFLDLDNFKHINDSLGHAAGDKLLQSVAQRLRDCIRGSDTVSRQGGDEFVLLLVGGEFDTDAAMIADKVRNALAAPHSIDGSDLYITTSIGISIYPADGKDADALLKSADTAMYYAKGKGRNNYQFFRSEMNIRAVERQFVEANLRSALEKREFILHYQPKINLSTGKISGAEALLRWKRPSSEMILPDRFIRIAEDCGLIIPIGRWVLRDACTQAKKWIEAGLAPVSIAVNISALEFRQVDFLESVRSVLNDTGLDVHCLQLEITENVLMDNAESSAFILQELKNIGVQLAVDDFGTGYSSLSYLNLFPLDVIKIDQSFVDGIGNSKDNGIIVGAVIGMGNSLKLKVVAEGIENLEQLNFLKGLHCEEGQGFYFSKPISSESFVEMLASERSF</sequence>
<feature type="domain" description="GGDEF" evidence="7">
    <location>
        <begin position="296"/>
        <end position="429"/>
    </location>
</feature>
<gene>
    <name evidence="8" type="ORF">S2091_3834</name>
</gene>
<name>A0A2S9GUN0_9BURK</name>
<feature type="domain" description="PAC" evidence="5">
    <location>
        <begin position="212"/>
        <end position="264"/>
    </location>
</feature>
<dbReference type="SMART" id="SM00267">
    <property type="entry name" value="GGDEF"/>
    <property type="match status" value="1"/>
</dbReference>
<dbReference type="InterPro" id="IPR000700">
    <property type="entry name" value="PAS-assoc_C"/>
</dbReference>
<comment type="catalytic activity">
    <reaction evidence="1">
        <text>3',3'-c-di-GMP + H2O = 5'-phosphoguanylyl(3'-&gt;5')guanosine + H(+)</text>
        <dbReference type="Rhea" id="RHEA:24902"/>
        <dbReference type="ChEBI" id="CHEBI:15377"/>
        <dbReference type="ChEBI" id="CHEBI:15378"/>
        <dbReference type="ChEBI" id="CHEBI:58754"/>
        <dbReference type="ChEBI" id="CHEBI:58805"/>
        <dbReference type="EC" id="3.1.4.52"/>
    </reaction>
    <physiologicalReaction direction="left-to-right" evidence="1">
        <dbReference type="Rhea" id="RHEA:24903"/>
    </physiologicalReaction>
</comment>
<dbReference type="Gene3D" id="3.20.20.450">
    <property type="entry name" value="EAL domain"/>
    <property type="match status" value="1"/>
</dbReference>
<dbReference type="Gene3D" id="3.30.450.20">
    <property type="entry name" value="PAS domain"/>
    <property type="match status" value="1"/>
</dbReference>
<comment type="caution">
    <text evidence="8">The sequence shown here is derived from an EMBL/GenBank/DDBJ whole genome shotgun (WGS) entry which is preliminary data.</text>
</comment>
<dbReference type="PANTHER" id="PTHR44757:SF4">
    <property type="entry name" value="DIGUANYLATE CYCLASE DGCE-RELATED"/>
    <property type="match status" value="1"/>
</dbReference>
<feature type="domain" description="Response regulatory" evidence="3">
    <location>
        <begin position="4"/>
        <end position="121"/>
    </location>
</feature>
<dbReference type="SUPFAM" id="SSF141868">
    <property type="entry name" value="EAL domain-like"/>
    <property type="match status" value="1"/>
</dbReference>
<dbReference type="InterPro" id="IPR000160">
    <property type="entry name" value="GGDEF_dom"/>
</dbReference>
<dbReference type="NCBIfam" id="TIGR00229">
    <property type="entry name" value="sensory_box"/>
    <property type="match status" value="1"/>
</dbReference>
<dbReference type="GO" id="GO:0071111">
    <property type="term" value="F:cyclic-guanylate-specific phosphodiesterase activity"/>
    <property type="evidence" value="ECO:0007669"/>
    <property type="project" value="UniProtKB-EC"/>
</dbReference>
<dbReference type="Pfam" id="PF00072">
    <property type="entry name" value="Response_reg"/>
    <property type="match status" value="1"/>
</dbReference>
<dbReference type="FunFam" id="3.20.20.450:FF:000001">
    <property type="entry name" value="Cyclic di-GMP phosphodiesterase yahA"/>
    <property type="match status" value="1"/>
</dbReference>
<dbReference type="Pfam" id="PF00563">
    <property type="entry name" value="EAL"/>
    <property type="match status" value="1"/>
</dbReference>
<accession>A0A2S9GUN0</accession>
<evidence type="ECO:0000256" key="2">
    <source>
        <dbReference type="PROSITE-ProRule" id="PRU00169"/>
    </source>
</evidence>
<dbReference type="CDD" id="cd00130">
    <property type="entry name" value="PAS"/>
    <property type="match status" value="1"/>
</dbReference>
<evidence type="ECO:0000259" key="6">
    <source>
        <dbReference type="PROSITE" id="PS50883"/>
    </source>
</evidence>
<dbReference type="PROSITE" id="PS50887">
    <property type="entry name" value="GGDEF"/>
    <property type="match status" value="1"/>
</dbReference>
<evidence type="ECO:0000259" key="7">
    <source>
        <dbReference type="PROSITE" id="PS50887"/>
    </source>
</evidence>
<dbReference type="InterPro" id="IPR035919">
    <property type="entry name" value="EAL_sf"/>
</dbReference>
<dbReference type="Proteomes" id="UP000237839">
    <property type="component" value="Unassembled WGS sequence"/>
</dbReference>
<dbReference type="GO" id="GO:0000160">
    <property type="term" value="P:phosphorelay signal transduction system"/>
    <property type="evidence" value="ECO:0007669"/>
    <property type="project" value="InterPro"/>
</dbReference>
<dbReference type="Gene3D" id="3.40.50.2300">
    <property type="match status" value="1"/>
</dbReference>
<protein>
    <submittedName>
        <fullName evidence="8">GGDEF: diguanylate cyclase (GGDEF) domain</fullName>
    </submittedName>
</protein>
<dbReference type="NCBIfam" id="TIGR00254">
    <property type="entry name" value="GGDEF"/>
    <property type="match status" value="1"/>
</dbReference>
<dbReference type="Pfam" id="PF08448">
    <property type="entry name" value="PAS_4"/>
    <property type="match status" value="1"/>
</dbReference>
<dbReference type="AlphaFoldDB" id="A0A2S9GUN0"/>
<evidence type="ECO:0000313" key="9">
    <source>
        <dbReference type="Proteomes" id="UP000237839"/>
    </source>
</evidence>
<dbReference type="InterPro" id="IPR052155">
    <property type="entry name" value="Biofilm_reg_signaling"/>
</dbReference>
<dbReference type="RefSeq" id="WP_105533582.1">
    <property type="nucleotide sequence ID" value="NZ_PUGF01000023.1"/>
</dbReference>
<dbReference type="SUPFAM" id="SSF52172">
    <property type="entry name" value="CheY-like"/>
    <property type="match status" value="1"/>
</dbReference>
<reference evidence="8 9" key="1">
    <citation type="submission" date="2018-02" db="EMBL/GenBank/DDBJ databases">
        <title>Solimicrobium silvestre gen. nov., sp. nov., isolated from alpine forest soil.</title>
        <authorList>
            <person name="Margesin R."/>
            <person name="Albuquerque L."/>
            <person name="Zhang D.-C."/>
            <person name="Froufe H.J.C."/>
            <person name="Severino R."/>
            <person name="Roxo I."/>
            <person name="Egas C."/>
            <person name="Da Costa M.S."/>
        </authorList>
    </citation>
    <scope>NUCLEOTIDE SEQUENCE [LARGE SCALE GENOMIC DNA]</scope>
    <source>
        <strain evidence="8 9">S20-91</strain>
    </source>
</reference>